<feature type="domain" description="Plastocyanin-like" evidence="4">
    <location>
        <begin position="85"/>
        <end position="174"/>
    </location>
</feature>
<dbReference type="PANTHER" id="PTHR11709:SF394">
    <property type="entry name" value="FI03373P-RELATED"/>
    <property type="match status" value="1"/>
</dbReference>
<dbReference type="PROSITE" id="PS51318">
    <property type="entry name" value="TAT"/>
    <property type="match status" value="1"/>
</dbReference>
<comment type="caution">
    <text evidence="5">The sequence shown here is derived from an EMBL/GenBank/DDBJ whole genome shotgun (WGS) entry which is preliminary data.</text>
</comment>
<dbReference type="Gene3D" id="2.60.40.420">
    <property type="entry name" value="Cupredoxins - blue copper proteins"/>
    <property type="match status" value="1"/>
</dbReference>
<keyword evidence="6" id="KW-1185">Reference proteome</keyword>
<dbReference type="GO" id="GO:0016491">
    <property type="term" value="F:oxidoreductase activity"/>
    <property type="evidence" value="ECO:0007669"/>
    <property type="project" value="UniProtKB-KW"/>
</dbReference>
<dbReference type="SUPFAM" id="SSF49503">
    <property type="entry name" value="Cupredoxins"/>
    <property type="match status" value="2"/>
</dbReference>
<evidence type="ECO:0000256" key="3">
    <source>
        <dbReference type="ARBA" id="ARBA00023008"/>
    </source>
</evidence>
<evidence type="ECO:0000259" key="4">
    <source>
        <dbReference type="Pfam" id="PF07732"/>
    </source>
</evidence>
<dbReference type="InterPro" id="IPR006311">
    <property type="entry name" value="TAT_signal"/>
</dbReference>
<name>A0A512C0H5_9HYPH</name>
<reference evidence="5 6" key="1">
    <citation type="submission" date="2019-07" db="EMBL/GenBank/DDBJ databases">
        <title>Whole genome shotgun sequence of Microvirga aerophila NBRC 106136.</title>
        <authorList>
            <person name="Hosoyama A."/>
            <person name="Uohara A."/>
            <person name="Ohji S."/>
            <person name="Ichikawa N."/>
        </authorList>
    </citation>
    <scope>NUCLEOTIDE SEQUENCE [LARGE SCALE GENOMIC DNA]</scope>
    <source>
        <strain evidence="5 6">NBRC 106136</strain>
    </source>
</reference>
<evidence type="ECO:0000256" key="1">
    <source>
        <dbReference type="ARBA" id="ARBA00022723"/>
    </source>
</evidence>
<dbReference type="InterPro" id="IPR045087">
    <property type="entry name" value="Cu-oxidase_fam"/>
</dbReference>
<keyword evidence="3" id="KW-0186">Copper</keyword>
<protein>
    <recommendedName>
        <fullName evidence="4">Plastocyanin-like domain-containing protein</fullName>
    </recommendedName>
</protein>
<evidence type="ECO:0000313" key="5">
    <source>
        <dbReference type="EMBL" id="GEO17690.1"/>
    </source>
</evidence>
<evidence type="ECO:0000256" key="2">
    <source>
        <dbReference type="ARBA" id="ARBA00023002"/>
    </source>
</evidence>
<organism evidence="5 6">
    <name type="scientific">Microvirga aerophila</name>
    <dbReference type="NCBI Taxonomy" id="670291"/>
    <lineage>
        <taxon>Bacteria</taxon>
        <taxon>Pseudomonadati</taxon>
        <taxon>Pseudomonadota</taxon>
        <taxon>Alphaproteobacteria</taxon>
        <taxon>Hyphomicrobiales</taxon>
        <taxon>Methylobacteriaceae</taxon>
        <taxon>Microvirga</taxon>
    </lineage>
</organism>
<proteinExistence type="predicted"/>
<sequence length="452" mass="48494">MVSLASGAVDMKRREFLKYGAAGIASASLGLSADSAFAQSACGTCGTGLQTVGTTSFILGIKDVACTLIDGQTVNMLGYSLTSYTRTAPGCVPGPILRAREGGRVQITITNDRKETHGFEIVGIPGTRTEVAPGCSCTITFTAPVAGTYMYHDPYGGTPLYRILGLHGVLVIEPIAGMTPRMSRTPYSLDKLAPEQRAAITALFDALGTTARFQGGAAGKWVPAPLNAEHSLQEKIWVCSSVDPKFNALITPGQPIASNPTLTSDVVGNFVPRYFTLNNRSGYDLHDDDETLGHLPVIPKNYIGEPTLLRIVNAGLAHHANHFHGNHLMDLAKVDLDPLSPTFGRQLVSTNIFEVDTVPMWPMQRRDLLLPYEIPPDIPYQIPVSGPTGSQFQRMVNGQAQEPFPLRYVMHCHTEMSQTAAGGNYPQGMVSHWEIHGGLGGRAKAAGKLAAR</sequence>
<gene>
    <name evidence="5" type="ORF">MAE02_53860</name>
</gene>
<dbReference type="Pfam" id="PF07732">
    <property type="entry name" value="Cu-oxidase_3"/>
    <property type="match status" value="1"/>
</dbReference>
<dbReference type="EMBL" id="BJYU01000119">
    <property type="protein sequence ID" value="GEO17690.1"/>
    <property type="molecule type" value="Genomic_DNA"/>
</dbReference>
<accession>A0A512C0H5</accession>
<dbReference type="GO" id="GO:0005507">
    <property type="term" value="F:copper ion binding"/>
    <property type="evidence" value="ECO:0007669"/>
    <property type="project" value="InterPro"/>
</dbReference>
<dbReference type="PANTHER" id="PTHR11709">
    <property type="entry name" value="MULTI-COPPER OXIDASE"/>
    <property type="match status" value="1"/>
</dbReference>
<dbReference type="AlphaFoldDB" id="A0A512C0H5"/>
<dbReference type="InterPro" id="IPR008972">
    <property type="entry name" value="Cupredoxin"/>
</dbReference>
<keyword evidence="2" id="KW-0560">Oxidoreductase</keyword>
<evidence type="ECO:0000313" key="6">
    <source>
        <dbReference type="Proteomes" id="UP000321085"/>
    </source>
</evidence>
<keyword evidence="1" id="KW-0479">Metal-binding</keyword>
<dbReference type="InterPro" id="IPR011707">
    <property type="entry name" value="Cu-oxidase-like_N"/>
</dbReference>
<dbReference type="Proteomes" id="UP000321085">
    <property type="component" value="Unassembled WGS sequence"/>
</dbReference>